<dbReference type="InterPro" id="IPR019106">
    <property type="entry name" value="T4SS_TrbC"/>
</dbReference>
<proteinExistence type="predicted"/>
<keyword evidence="4" id="KW-1185">Reference proteome</keyword>
<protein>
    <submittedName>
        <fullName evidence="3">Type-F conjugative transfer system pilin assembly protein TrbC</fullName>
    </submittedName>
</protein>
<feature type="signal peptide" evidence="2">
    <location>
        <begin position="1"/>
        <end position="23"/>
    </location>
</feature>
<dbReference type="NCBIfam" id="TIGR02742">
    <property type="entry name" value="TrbC_Ftype"/>
    <property type="match status" value="1"/>
</dbReference>
<organism evidence="3 4">
    <name type="scientific">Ewingella americana</name>
    <dbReference type="NCBI Taxonomy" id="41202"/>
    <lineage>
        <taxon>Bacteria</taxon>
        <taxon>Pseudomonadati</taxon>
        <taxon>Pseudomonadota</taxon>
        <taxon>Gammaproteobacteria</taxon>
        <taxon>Enterobacterales</taxon>
        <taxon>Yersiniaceae</taxon>
        <taxon>Ewingella</taxon>
    </lineage>
</organism>
<dbReference type="InterPro" id="IPR014113">
    <property type="entry name" value="T4SS_TrbC_subgr"/>
</dbReference>
<keyword evidence="1" id="KW-0175">Coiled coil</keyword>
<evidence type="ECO:0000313" key="3">
    <source>
        <dbReference type="EMBL" id="TPG56819.1"/>
    </source>
</evidence>
<dbReference type="Pfam" id="PF09673">
    <property type="entry name" value="TrbC_Ftype"/>
    <property type="match status" value="1"/>
</dbReference>
<evidence type="ECO:0000256" key="2">
    <source>
        <dbReference type="SAM" id="SignalP"/>
    </source>
</evidence>
<dbReference type="AlphaFoldDB" id="A0A502G4P5"/>
<feature type="coiled-coil region" evidence="1">
    <location>
        <begin position="37"/>
        <end position="64"/>
    </location>
</feature>
<dbReference type="RefSeq" id="WP_140475195.1">
    <property type="nucleotide sequence ID" value="NZ_RCZD01000016.1"/>
</dbReference>
<sequence>MNKHLITALALSVALLCAQTVQAAEQPTVSASDTTYMKQKQNELEQFQAQLKGMNITLPQAQQDKVSQLQNEIAASQADQNSADRPTPQAVYFVSLGIAEEGLLPMLQNARRFGIPATLRGLLDNDFRKTASVMFELSKKDKQIGVQIDPTLFQQYGIKAVPALVVTCKGKFDVLYGSLPVQEALEEVKRRGDCADTATKLLQGGEVKK</sequence>
<dbReference type="OrthoDB" id="6139428at2"/>
<dbReference type="Proteomes" id="UP000317663">
    <property type="component" value="Unassembled WGS sequence"/>
</dbReference>
<name>A0A502G4P5_9GAMM</name>
<evidence type="ECO:0000256" key="1">
    <source>
        <dbReference type="SAM" id="Coils"/>
    </source>
</evidence>
<comment type="caution">
    <text evidence="3">The sequence shown here is derived from an EMBL/GenBank/DDBJ whole genome shotgun (WGS) entry which is preliminary data.</text>
</comment>
<accession>A0A502G4P5</accession>
<reference evidence="3 4" key="1">
    <citation type="journal article" date="2019" name="Environ. Microbiol.">
        <title>Species interactions and distinct microbial communities in high Arctic permafrost affected cryosols are associated with the CH4 and CO2 gas fluxes.</title>
        <authorList>
            <person name="Altshuler I."/>
            <person name="Hamel J."/>
            <person name="Turney S."/>
            <person name="Magnuson E."/>
            <person name="Levesque R."/>
            <person name="Greer C."/>
            <person name="Whyte L.G."/>
        </authorList>
    </citation>
    <scope>NUCLEOTIDE SEQUENCE [LARGE SCALE GENOMIC DNA]</scope>
    <source>
        <strain evidence="3 4">E4</strain>
    </source>
</reference>
<dbReference type="EMBL" id="RCZD01000016">
    <property type="protein sequence ID" value="TPG56819.1"/>
    <property type="molecule type" value="Genomic_DNA"/>
</dbReference>
<feature type="chain" id="PRO_5021391975" evidence="2">
    <location>
        <begin position="24"/>
        <end position="209"/>
    </location>
</feature>
<keyword evidence="2" id="KW-0732">Signal</keyword>
<evidence type="ECO:0000313" key="4">
    <source>
        <dbReference type="Proteomes" id="UP000317663"/>
    </source>
</evidence>
<gene>
    <name evidence="3" type="primary">trbC</name>
    <name evidence="3" type="ORF">EAH77_22365</name>
</gene>